<name>A0A433QZ71_9FUNG</name>
<dbReference type="Proteomes" id="UP000274822">
    <property type="component" value="Unassembled WGS sequence"/>
</dbReference>
<dbReference type="AlphaFoldDB" id="A0A433QZ71"/>
<keyword evidence="2" id="KW-1185">Reference proteome</keyword>
<dbReference type="EMBL" id="RBNJ01000241">
    <property type="protein sequence ID" value="RUS35041.1"/>
    <property type="molecule type" value="Genomic_DNA"/>
</dbReference>
<comment type="caution">
    <text evidence="1">The sequence shown here is derived from an EMBL/GenBank/DDBJ whole genome shotgun (WGS) entry which is preliminary data.</text>
</comment>
<gene>
    <name evidence="1" type="ORF">BC938DRAFT_476542</name>
</gene>
<sequence>MVFPVLPKAGNHLSAAIIFADRRFILPLISNPRLLCQTFAFGPLSCQPSLSCCSPADLEDRRQQEQGRVKAAVQTPLQDEKFYNLFGNTLRLIPLIKIGDDLTRGILSEP</sequence>
<evidence type="ECO:0000313" key="1">
    <source>
        <dbReference type="EMBL" id="RUS35041.1"/>
    </source>
</evidence>
<protein>
    <submittedName>
        <fullName evidence="1">Uncharacterized protein</fullName>
    </submittedName>
</protein>
<reference evidence="1 2" key="1">
    <citation type="journal article" date="2018" name="New Phytol.">
        <title>Phylogenomics of Endogonaceae and evolution of mycorrhizas within Mucoromycota.</title>
        <authorList>
            <person name="Chang Y."/>
            <person name="Desiro A."/>
            <person name="Na H."/>
            <person name="Sandor L."/>
            <person name="Lipzen A."/>
            <person name="Clum A."/>
            <person name="Barry K."/>
            <person name="Grigoriev I.V."/>
            <person name="Martin F.M."/>
            <person name="Stajich J.E."/>
            <person name="Smith M.E."/>
            <person name="Bonito G."/>
            <person name="Spatafora J.W."/>
        </authorList>
    </citation>
    <scope>NUCLEOTIDE SEQUENCE [LARGE SCALE GENOMIC DNA]</scope>
    <source>
        <strain evidence="1 2">AD002</strain>
    </source>
</reference>
<evidence type="ECO:0000313" key="2">
    <source>
        <dbReference type="Proteomes" id="UP000274822"/>
    </source>
</evidence>
<accession>A0A433QZ71</accession>
<proteinExistence type="predicted"/>
<organism evidence="1 2">
    <name type="scientific">Jimgerdemannia flammicorona</name>
    <dbReference type="NCBI Taxonomy" id="994334"/>
    <lineage>
        <taxon>Eukaryota</taxon>
        <taxon>Fungi</taxon>
        <taxon>Fungi incertae sedis</taxon>
        <taxon>Mucoromycota</taxon>
        <taxon>Mucoromycotina</taxon>
        <taxon>Endogonomycetes</taxon>
        <taxon>Endogonales</taxon>
        <taxon>Endogonaceae</taxon>
        <taxon>Jimgerdemannia</taxon>
    </lineage>
</organism>